<feature type="domain" description="Fungal-type protein kinase" evidence="1">
    <location>
        <begin position="102"/>
        <end position="474"/>
    </location>
</feature>
<evidence type="ECO:0000313" key="3">
    <source>
        <dbReference type="Proteomes" id="UP000750711"/>
    </source>
</evidence>
<dbReference type="InterPro" id="IPR040976">
    <property type="entry name" value="Pkinase_fungal"/>
</dbReference>
<organism evidence="2 3">
    <name type="scientific">Trichoglossum hirsutum</name>
    <dbReference type="NCBI Taxonomy" id="265104"/>
    <lineage>
        <taxon>Eukaryota</taxon>
        <taxon>Fungi</taxon>
        <taxon>Dikarya</taxon>
        <taxon>Ascomycota</taxon>
        <taxon>Pezizomycotina</taxon>
        <taxon>Geoglossomycetes</taxon>
        <taxon>Geoglossales</taxon>
        <taxon>Geoglossaceae</taxon>
        <taxon>Trichoglossum</taxon>
    </lineage>
</organism>
<comment type="caution">
    <text evidence="2">The sequence shown here is derived from an EMBL/GenBank/DDBJ whole genome shotgun (WGS) entry which is preliminary data.</text>
</comment>
<dbReference type="AlphaFoldDB" id="A0A9P8L6D5"/>
<evidence type="ECO:0000313" key="2">
    <source>
        <dbReference type="EMBL" id="KAH0548029.1"/>
    </source>
</evidence>
<name>A0A9P8L6D5_9PEZI</name>
<dbReference type="Proteomes" id="UP000750711">
    <property type="component" value="Unassembled WGS sequence"/>
</dbReference>
<dbReference type="PANTHER" id="PTHR38248:SF2">
    <property type="entry name" value="FUNK1 11"/>
    <property type="match status" value="1"/>
</dbReference>
<dbReference type="Pfam" id="PF17667">
    <property type="entry name" value="Pkinase_fungal"/>
    <property type="match status" value="1"/>
</dbReference>
<dbReference type="Gene3D" id="1.10.510.10">
    <property type="entry name" value="Transferase(Phosphotransferase) domain 1"/>
    <property type="match status" value="1"/>
</dbReference>
<dbReference type="SUPFAM" id="SSF56112">
    <property type="entry name" value="Protein kinase-like (PK-like)"/>
    <property type="match status" value="1"/>
</dbReference>
<accession>A0A9P8L6D5</accession>
<evidence type="ECO:0000259" key="1">
    <source>
        <dbReference type="Pfam" id="PF17667"/>
    </source>
</evidence>
<sequence length="583" mass="67436">MAFHDIDEDLVGEIDGRVYNNTKGFYEKYFQGRSWSPTVGAIVHNANLANVCEIDYPNPPTRSAVLDWFPEFQSAFIPGGRPTYHTFHNLSSNGPDSYRKPDLFLTLAGATAGLGDDGKYIWEDVQVIGKVKQTANFKKYQKELLKFCELAREVFSCQPTRLFLHGFIIRGYIVELWVFDRSGPYSCEKFNIRNRPDRFIEVMVGYTMMTGEELGLNTFIKEDENGKYITVKEDDATESVRLYLGEVPISYRRAVVCRGTTCYRAKKQNAWRWEFIVKFSWRSDERPAEGQFLKLAAKRGVWGVPRLFSHQDLHSIADLRRGLQFGKPRTFIDSAENKDEAKNHNAEESFKNRILNCLVTYSPGREISAAGSTVELLEAFRDAIKAHMSLYRDGKILHRNISDTNIIITRPSREEDPKGMLIDLDQAAELGGKPIKAMYRPRHLQFMAIETLEGDRDYIFRHDLESFLYVFLRVIVDFSETINDSTGKTSVTRQWDRGTRSQMASTKFSLMDRERFRTLTNEFAMDYSRLKTLAEELRALLFPIRHNSCCIRTFSQYEHEKLYGDMIHAFDKAIDLENSWPTF</sequence>
<dbReference type="PANTHER" id="PTHR38248">
    <property type="entry name" value="FUNK1 6"/>
    <property type="match status" value="1"/>
</dbReference>
<protein>
    <recommendedName>
        <fullName evidence="1">Fungal-type protein kinase domain-containing protein</fullName>
    </recommendedName>
</protein>
<proteinExistence type="predicted"/>
<dbReference type="InterPro" id="IPR011009">
    <property type="entry name" value="Kinase-like_dom_sf"/>
</dbReference>
<keyword evidence="3" id="KW-1185">Reference proteome</keyword>
<gene>
    <name evidence="2" type="ORF">GP486_008229</name>
</gene>
<reference evidence="2" key="1">
    <citation type="submission" date="2021-03" db="EMBL/GenBank/DDBJ databases">
        <title>Comparative genomics and phylogenomic investigation of the class Geoglossomycetes provide insights into ecological specialization and systematics.</title>
        <authorList>
            <person name="Melie T."/>
            <person name="Pirro S."/>
            <person name="Miller A.N."/>
            <person name="Quandt A."/>
        </authorList>
    </citation>
    <scope>NUCLEOTIDE SEQUENCE</scope>
    <source>
        <strain evidence="2">CAQ_001_2017</strain>
    </source>
</reference>
<dbReference type="EMBL" id="JAGHQM010002925">
    <property type="protein sequence ID" value="KAH0548029.1"/>
    <property type="molecule type" value="Genomic_DNA"/>
</dbReference>